<proteinExistence type="inferred from homology"/>
<evidence type="ECO:0000256" key="12">
    <source>
        <dbReference type="PROSITE-ProRule" id="PRU00283"/>
    </source>
</evidence>
<dbReference type="PANTHER" id="PTHR24115:SF416">
    <property type="entry name" value="KINESIN-LIKE PROTEIN KIN-10A"/>
    <property type="match status" value="1"/>
</dbReference>
<evidence type="ECO:0000256" key="8">
    <source>
        <dbReference type="ARBA" id="ARBA00023175"/>
    </source>
</evidence>
<keyword evidence="4" id="KW-0493">Microtubule</keyword>
<dbReference type="HOGENOM" id="CLU_007191_1_0_1"/>
<feature type="domain" description="Kinesin motor" evidence="15">
    <location>
        <begin position="56"/>
        <end position="389"/>
    </location>
</feature>
<dbReference type="InterPro" id="IPR003593">
    <property type="entry name" value="AAA+_ATPase"/>
</dbReference>
<keyword evidence="7 13" id="KW-0175">Coiled coil</keyword>
<evidence type="ECO:0000256" key="13">
    <source>
        <dbReference type="SAM" id="Coils"/>
    </source>
</evidence>
<evidence type="ECO:0000256" key="9">
    <source>
        <dbReference type="ARBA" id="ARBA00061382"/>
    </source>
</evidence>
<dbReference type="EnsemblPlants" id="OMERI02G34690.5">
    <property type="protein sequence ID" value="OMERI02G34690.5"/>
    <property type="gene ID" value="OMERI02G34690"/>
</dbReference>
<protein>
    <recommendedName>
        <fullName evidence="11">Kinesin-like protein KIN-10A</fullName>
    </recommendedName>
</protein>
<dbReference type="Pfam" id="PF00005">
    <property type="entry name" value="ABC_tran"/>
    <property type="match status" value="1"/>
</dbReference>
<feature type="compositionally biased region" description="Basic and acidic residues" evidence="14">
    <location>
        <begin position="1206"/>
        <end position="1219"/>
    </location>
</feature>
<evidence type="ECO:0000259" key="15">
    <source>
        <dbReference type="PROSITE" id="PS50067"/>
    </source>
</evidence>
<comment type="subcellular location">
    <subcellularLocation>
        <location evidence="1">Cytoplasm</location>
    </subcellularLocation>
</comment>
<dbReference type="GO" id="GO:0007018">
    <property type="term" value="P:microtubule-based movement"/>
    <property type="evidence" value="ECO:0007669"/>
    <property type="project" value="InterPro"/>
</dbReference>
<keyword evidence="3" id="KW-0963">Cytoplasm</keyword>
<evidence type="ECO:0000313" key="17">
    <source>
        <dbReference type="EnsemblPlants" id="OMERI02G34690.5"/>
    </source>
</evidence>
<feature type="region of interest" description="Disordered" evidence="14">
    <location>
        <begin position="34"/>
        <end position="53"/>
    </location>
</feature>
<dbReference type="PANTHER" id="PTHR24115">
    <property type="entry name" value="KINESIN-RELATED"/>
    <property type="match status" value="1"/>
</dbReference>
<reference evidence="17" key="2">
    <citation type="submission" date="2018-05" db="EMBL/GenBank/DDBJ databases">
        <title>OmerRS3 (Oryza meridionalis Reference Sequence Version 3).</title>
        <authorList>
            <person name="Zhang J."/>
            <person name="Kudrna D."/>
            <person name="Lee S."/>
            <person name="Talag J."/>
            <person name="Welchert J."/>
            <person name="Wing R.A."/>
        </authorList>
    </citation>
    <scope>NUCLEOTIDE SEQUENCE [LARGE SCALE GENOMIC DNA]</scope>
    <source>
        <strain evidence="17">cv. OR44</strain>
    </source>
</reference>
<accession>A0A0E0CSW4</accession>
<feature type="coiled-coil region" evidence="13">
    <location>
        <begin position="425"/>
        <end position="514"/>
    </location>
</feature>
<evidence type="ECO:0000259" key="16">
    <source>
        <dbReference type="PROSITE" id="PS50893"/>
    </source>
</evidence>
<evidence type="ECO:0000256" key="6">
    <source>
        <dbReference type="ARBA" id="ARBA00022840"/>
    </source>
</evidence>
<dbReference type="GO" id="GO:0005871">
    <property type="term" value="C:kinesin complex"/>
    <property type="evidence" value="ECO:0007669"/>
    <property type="project" value="TreeGrafter"/>
</dbReference>
<dbReference type="PROSITE" id="PS50893">
    <property type="entry name" value="ABC_TRANSPORTER_2"/>
    <property type="match status" value="1"/>
</dbReference>
<dbReference type="eggNOG" id="KOG0243">
    <property type="taxonomic scope" value="Eukaryota"/>
</dbReference>
<dbReference type="InterPro" id="IPR027417">
    <property type="entry name" value="P-loop_NTPase"/>
</dbReference>
<dbReference type="AlphaFoldDB" id="A0A0E0CSW4"/>
<dbReference type="STRING" id="40149.A0A0E0CSW4"/>
<dbReference type="GO" id="GO:0005737">
    <property type="term" value="C:cytoplasm"/>
    <property type="evidence" value="ECO:0007669"/>
    <property type="project" value="UniProtKB-SubCell"/>
</dbReference>
<dbReference type="InterPro" id="IPR001752">
    <property type="entry name" value="Kinesin_motor_dom"/>
</dbReference>
<evidence type="ECO:0000256" key="14">
    <source>
        <dbReference type="SAM" id="MobiDB-lite"/>
    </source>
</evidence>
<sequence>MAPPTPSPRPGPPPTPQAAMTTPLKTPASKHRLHFPAMTPRNGGGGGAAAGGTEHPVEVIGRIRNLAAGAGGASALEIAGGGTAVRVRGDAGGCRDFTLDGVSVSEEEDLEGFYRRFVRSRIEGVRVGAKCTVMVYGPTGSGKSHTMFGCAKQPGIVYRALRDILEGGGGGGVSGDGGEGDGRGEDDAGFGMGLFVQVAVLEIYNEEIYDLLVGSGANAKGNAPKARLEVMGKKAKNATYISGNEAGKISREVAKVEKRRIVKSTLCNERSSRSHCMIILDVPSVGGRLMLVDMAGSENIEAAGQTGFEAKMQTAKINQGNTALKRVVESIANGDSHVPFRDSKLTMLLQDSFEDDKSKILMILCASPDPKELHKTVSTLEYGAKAKCIIRAAHAATPRDKMSSEESSTMLNSRIVAMNQFIYNLQKENKLREKERNEAQSVLRKKEEELAQLRAKLKLIEGQGAAAKEEEINSKVMEKTQSLRTELMKMEEKMLRQQQELLTLQQRLKEVEREKPVQQDIIGGRLLARLSEMSARADQSMSMDMSIDFDMGDQPAAQDVKVIKEDTRQQGQIWSQANTAGSCTSAVEQEDIVRLSGYPEKVVLSTVFEEGDEEEDKDSGVEEEVCKEVVEESYVMQQPLAEPEDPATRNNRIQNIFRLCGNHRELAKKVQSPAKKAFGDENIEPAKQTFGDENKQQPAKPVFGDENMQPAKPVFGDENMQPAKQVFGDENKDPSAWGAIEPPMCDVRVTDSPVSSQLSPIICQVVDDAKLPVSEQLKSCNALEAAGENKENNASGQDGLLEVYIKWESGHLIKGLKLLSNSCLSDLRKLLEAHFEEAGSKQQQQFTFLLLGDPSGAPVSKEKEAGVPISKLPSCNNQPNSYLACLRAVKKQPATEQMPFSPLESKLNSALNDVRLAALSPKVNPMSPNYILPHQTPLGSPTGGEAAEMGGGEDEGWRRSGIEVSALQFGYDGQPPLFARFNLRISPGSRCLLIGANGSGKTTLLKILAGKHMVGGRDVVRVLNGSAFHDTQLVCNGDLSYLGGSWSRTIGSAGDVPLQGDFSAEHMIFGVDGVDPVRREKLVDLLDIDLQWRMHKVSDGQRRRVQICMGLLHPYKVLLLDEITVDLDVVTRMDLLDFFKEECEQREATIVYATHIFDGLESWATDIAYIQEGELRKSAKYSDVEELKSAKNLLSVVESWLRSETKLPKKEHPHPETQPRRSSPFDASPFRSSRHMAYYR</sequence>
<feature type="binding site" evidence="12">
    <location>
        <begin position="137"/>
        <end position="144"/>
    </location>
    <ligand>
        <name>ATP</name>
        <dbReference type="ChEBI" id="CHEBI:30616"/>
    </ligand>
</feature>
<dbReference type="SUPFAM" id="SSF52540">
    <property type="entry name" value="P-loop containing nucleoside triphosphate hydrolases"/>
    <property type="match status" value="2"/>
</dbReference>
<evidence type="ECO:0000256" key="11">
    <source>
        <dbReference type="ARBA" id="ARBA00073419"/>
    </source>
</evidence>
<dbReference type="Gramene" id="OMERI02G34690.5">
    <property type="protein sequence ID" value="OMERI02G34690.5"/>
    <property type="gene ID" value="OMERI02G34690"/>
</dbReference>
<evidence type="ECO:0000313" key="18">
    <source>
        <dbReference type="Proteomes" id="UP000008021"/>
    </source>
</evidence>
<organism evidence="17">
    <name type="scientific">Oryza meridionalis</name>
    <dbReference type="NCBI Taxonomy" id="40149"/>
    <lineage>
        <taxon>Eukaryota</taxon>
        <taxon>Viridiplantae</taxon>
        <taxon>Streptophyta</taxon>
        <taxon>Embryophyta</taxon>
        <taxon>Tracheophyta</taxon>
        <taxon>Spermatophyta</taxon>
        <taxon>Magnoliopsida</taxon>
        <taxon>Liliopsida</taxon>
        <taxon>Poales</taxon>
        <taxon>Poaceae</taxon>
        <taxon>BOP clade</taxon>
        <taxon>Oryzoideae</taxon>
        <taxon>Oryzeae</taxon>
        <taxon>Oryzinae</taxon>
        <taxon>Oryza</taxon>
    </lineage>
</organism>
<dbReference type="InterPro" id="IPR036961">
    <property type="entry name" value="Kinesin_motor_dom_sf"/>
</dbReference>
<dbReference type="Gene3D" id="3.40.50.300">
    <property type="entry name" value="P-loop containing nucleotide triphosphate hydrolases"/>
    <property type="match status" value="1"/>
</dbReference>
<dbReference type="GO" id="GO:0003777">
    <property type="term" value="F:microtubule motor activity"/>
    <property type="evidence" value="ECO:0007669"/>
    <property type="project" value="InterPro"/>
</dbReference>
<comment type="similarity">
    <text evidence="9">Belongs to the ABC transporter superfamily. ABCI family.</text>
</comment>
<reference evidence="17" key="1">
    <citation type="submission" date="2015-04" db="UniProtKB">
        <authorList>
            <consortium name="EnsemblPlants"/>
        </authorList>
    </citation>
    <scope>IDENTIFICATION</scope>
</reference>
<dbReference type="PROSITE" id="PS50067">
    <property type="entry name" value="KINESIN_MOTOR_2"/>
    <property type="match status" value="1"/>
</dbReference>
<dbReference type="FunFam" id="3.40.850.10:FF:000068">
    <property type="entry name" value="p-loop containing nucleoside triphosphate hydrolase superfamily protein"/>
    <property type="match status" value="1"/>
</dbReference>
<dbReference type="SMART" id="SM00129">
    <property type="entry name" value="KISc"/>
    <property type="match status" value="1"/>
</dbReference>
<evidence type="ECO:0000256" key="2">
    <source>
        <dbReference type="ARBA" id="ARBA00022448"/>
    </source>
</evidence>
<dbReference type="InterPro" id="IPR027640">
    <property type="entry name" value="Kinesin-like_fam"/>
</dbReference>
<dbReference type="GO" id="GO:0016887">
    <property type="term" value="F:ATP hydrolysis activity"/>
    <property type="evidence" value="ECO:0007669"/>
    <property type="project" value="InterPro"/>
</dbReference>
<dbReference type="GO" id="GO:0005524">
    <property type="term" value="F:ATP binding"/>
    <property type="evidence" value="ECO:0007669"/>
    <property type="project" value="UniProtKB-UniRule"/>
</dbReference>
<keyword evidence="2" id="KW-0813">Transport</keyword>
<keyword evidence="6 12" id="KW-0067">ATP-binding</keyword>
<evidence type="ECO:0000256" key="1">
    <source>
        <dbReference type="ARBA" id="ARBA00004496"/>
    </source>
</evidence>
<dbReference type="Proteomes" id="UP000008021">
    <property type="component" value="Chromosome 2"/>
</dbReference>
<evidence type="ECO:0000256" key="4">
    <source>
        <dbReference type="ARBA" id="ARBA00022701"/>
    </source>
</evidence>
<keyword evidence="5 12" id="KW-0547">Nucleotide-binding</keyword>
<feature type="domain" description="ABC transporter" evidence="16">
    <location>
        <begin position="962"/>
        <end position="1197"/>
    </location>
</feature>
<name>A0A0E0CSW4_9ORYZ</name>
<keyword evidence="18" id="KW-1185">Reference proteome</keyword>
<dbReference type="InterPro" id="IPR003439">
    <property type="entry name" value="ABC_transporter-like_ATP-bd"/>
</dbReference>
<dbReference type="SMART" id="SM00382">
    <property type="entry name" value="AAA"/>
    <property type="match status" value="2"/>
</dbReference>
<dbReference type="GO" id="GO:0008017">
    <property type="term" value="F:microtubule binding"/>
    <property type="evidence" value="ECO:0007669"/>
    <property type="project" value="InterPro"/>
</dbReference>
<evidence type="ECO:0000256" key="10">
    <source>
        <dbReference type="ARBA" id="ARBA00061615"/>
    </source>
</evidence>
<dbReference type="PRINTS" id="PR00380">
    <property type="entry name" value="KINESINHEAVY"/>
</dbReference>
<feature type="region of interest" description="Disordered" evidence="14">
    <location>
        <begin position="1206"/>
        <end position="1240"/>
    </location>
</feature>
<evidence type="ECO:0000256" key="5">
    <source>
        <dbReference type="ARBA" id="ARBA00022741"/>
    </source>
</evidence>
<evidence type="ECO:0000256" key="7">
    <source>
        <dbReference type="ARBA" id="ARBA00023054"/>
    </source>
</evidence>
<dbReference type="Gene3D" id="3.40.850.10">
    <property type="entry name" value="Kinesin motor domain"/>
    <property type="match status" value="1"/>
</dbReference>
<keyword evidence="8 12" id="KW-0505">Motor protein</keyword>
<evidence type="ECO:0000256" key="3">
    <source>
        <dbReference type="ARBA" id="ARBA00022490"/>
    </source>
</evidence>
<dbReference type="GO" id="GO:0005874">
    <property type="term" value="C:microtubule"/>
    <property type="evidence" value="ECO:0007669"/>
    <property type="project" value="UniProtKB-KW"/>
</dbReference>
<feature type="compositionally biased region" description="Pro residues" evidence="14">
    <location>
        <begin position="1"/>
        <end position="16"/>
    </location>
</feature>
<dbReference type="Pfam" id="PF00225">
    <property type="entry name" value="Kinesin"/>
    <property type="match status" value="1"/>
</dbReference>
<comment type="similarity">
    <text evidence="10">Belongs to the TRAFAC class myosin-kinesin ATPase superfamily. Kinesin family. KIN-10 subfamily.</text>
</comment>
<dbReference type="FunFam" id="3.40.50.300:FF:004730">
    <property type="entry name" value="ABC transporter I family member 21"/>
    <property type="match status" value="1"/>
</dbReference>
<feature type="region of interest" description="Disordered" evidence="14">
    <location>
        <begin position="1"/>
        <end position="28"/>
    </location>
</feature>